<dbReference type="GO" id="GO:0016757">
    <property type="term" value="F:glycosyltransferase activity"/>
    <property type="evidence" value="ECO:0000318"/>
    <property type="project" value="GO_Central"/>
</dbReference>
<dbReference type="PATRIC" id="fig|324602.8.peg.3999"/>
<reference evidence="3" key="1">
    <citation type="journal article" date="2011" name="BMC Genomics">
        <title>Complete genome sequence of the filamentous anoxygenic phototrophic bacterium Chloroflexus aurantiacus.</title>
        <authorList>
            <person name="Tang K.H."/>
            <person name="Barry K."/>
            <person name="Chertkov O."/>
            <person name="Dalin E."/>
            <person name="Han C.S."/>
            <person name="Hauser L.J."/>
            <person name="Honchak B.M."/>
            <person name="Karbach L.E."/>
            <person name="Land M.L."/>
            <person name="Lapidus A."/>
            <person name="Larimer F.W."/>
            <person name="Mikhailova N."/>
            <person name="Pitluck S."/>
            <person name="Pierson B.K."/>
            <person name="Blankenship R.E."/>
        </authorList>
    </citation>
    <scope>NUCLEOTIDE SEQUENCE [LARGE SCALE GENOMIC DNA]</scope>
    <source>
        <strain evidence="3">ATCC 29366 / DSM 635 / J-10-fl</strain>
    </source>
</reference>
<dbReference type="SUPFAM" id="SSF53756">
    <property type="entry name" value="UDP-Glycosyltransferase/glycogen phosphorylase"/>
    <property type="match status" value="1"/>
</dbReference>
<evidence type="ECO:0000259" key="1">
    <source>
        <dbReference type="Pfam" id="PF13579"/>
    </source>
</evidence>
<proteinExistence type="predicted"/>
<dbReference type="EnsemblBacteria" id="ABY36734">
    <property type="protein sequence ID" value="ABY36734"/>
    <property type="gene ID" value="Caur_3550"/>
</dbReference>
<protein>
    <submittedName>
        <fullName evidence="2">Glycosyl transferase group 1</fullName>
    </submittedName>
</protein>
<dbReference type="Pfam" id="PF13579">
    <property type="entry name" value="Glyco_trans_4_4"/>
    <property type="match status" value="1"/>
</dbReference>
<feature type="domain" description="Glycosyltransferase subfamily 4-like N-terminal" evidence="1">
    <location>
        <begin position="16"/>
        <end position="213"/>
    </location>
</feature>
<dbReference type="STRING" id="324602.Caur_3550"/>
<evidence type="ECO:0000313" key="3">
    <source>
        <dbReference type="Proteomes" id="UP000002008"/>
    </source>
</evidence>
<dbReference type="Pfam" id="PF13692">
    <property type="entry name" value="Glyco_trans_1_4"/>
    <property type="match status" value="1"/>
</dbReference>
<organism evidence="2 3">
    <name type="scientific">Chloroflexus aurantiacus (strain ATCC 29366 / DSM 635 / J-10-fl)</name>
    <dbReference type="NCBI Taxonomy" id="324602"/>
    <lineage>
        <taxon>Bacteria</taxon>
        <taxon>Bacillati</taxon>
        <taxon>Chloroflexota</taxon>
        <taxon>Chloroflexia</taxon>
        <taxon>Chloroflexales</taxon>
        <taxon>Chloroflexineae</taxon>
        <taxon>Chloroflexaceae</taxon>
        <taxon>Chloroflexus</taxon>
    </lineage>
</organism>
<dbReference type="RefSeq" id="WP_012259387.1">
    <property type="nucleotide sequence ID" value="NC_010175.1"/>
</dbReference>
<dbReference type="CDD" id="cd03801">
    <property type="entry name" value="GT4_PimA-like"/>
    <property type="match status" value="1"/>
</dbReference>
<dbReference type="InParanoid" id="A9WA52"/>
<dbReference type="EMBL" id="CP000909">
    <property type="protein sequence ID" value="ABY36734.1"/>
    <property type="molecule type" value="Genomic_DNA"/>
</dbReference>
<dbReference type="PANTHER" id="PTHR12526">
    <property type="entry name" value="GLYCOSYLTRANSFERASE"/>
    <property type="match status" value="1"/>
</dbReference>
<dbReference type="KEGG" id="cau:Caur_3550"/>
<dbReference type="Proteomes" id="UP000002008">
    <property type="component" value="Chromosome"/>
</dbReference>
<keyword evidence="3" id="KW-1185">Reference proteome</keyword>
<name>A9WA52_CHLAA</name>
<keyword evidence="2" id="KW-0808">Transferase</keyword>
<dbReference type="AlphaFoldDB" id="A9WA52"/>
<dbReference type="eggNOG" id="COG0438">
    <property type="taxonomic scope" value="Bacteria"/>
</dbReference>
<dbReference type="PANTHER" id="PTHR12526:SF600">
    <property type="entry name" value="GLYCOSYL TRANSFERASE GROUP 1"/>
    <property type="match status" value="1"/>
</dbReference>
<dbReference type="Gene3D" id="3.40.50.2000">
    <property type="entry name" value="Glycogen Phosphorylase B"/>
    <property type="match status" value="2"/>
</dbReference>
<evidence type="ECO:0000313" key="2">
    <source>
        <dbReference type="EMBL" id="ABY36734.1"/>
    </source>
</evidence>
<accession>A9WA52</accession>
<gene>
    <name evidence="2" type="ordered locus">Caur_3550</name>
</gene>
<sequence>MQILVLAPYPPYPPRGGGALRIFHLLRILAQHHRVTLLTFAPDAAAAQALSSLRDWLELHIVMGPPHRSLRQRAFTTLVSPLPDMALRNASPAYVTTLNNLLVSGQFDVVLAESIEMAPYLIQAQRHGLRTTLDEFNAEYLLQRRAAINDLRHVFRPKALVGGVYSLIQWLKLAAFERHILQTVDRVLVVSAEDEAALRRLAPRACLHLVPNGVDCTYFAPPVEAPHPTNDLVFVGTLDYRPNVDAVLWFVHEVFPLVKRMHPALRLRLIGRRPHRSLLSLHDDRHIVVTGEVADTRPVLAEAAAVVIPMRIGGGSRLKLLEALAMATPIVSTSLGAEGIPGLRNEEHLLLADTPSAFAHAVSRLVTDRTLAQHLGRNGRLFVCAGYDWSQIAARLEAAIRW</sequence>
<dbReference type="HOGENOM" id="CLU_028014_0_1_0"/>
<dbReference type="CAZy" id="GT4">
    <property type="family name" value="Glycosyltransferase Family 4"/>
</dbReference>
<dbReference type="InterPro" id="IPR028098">
    <property type="entry name" value="Glyco_trans_4-like_N"/>
</dbReference>